<feature type="region of interest" description="Disordered" evidence="8">
    <location>
        <begin position="196"/>
        <end position="292"/>
    </location>
</feature>
<name>A0A9P4JKS6_9PLEO</name>
<evidence type="ECO:0000256" key="2">
    <source>
        <dbReference type="ARBA" id="ARBA00007117"/>
    </source>
</evidence>
<feature type="compositionally biased region" description="Low complexity" evidence="8">
    <location>
        <begin position="212"/>
        <end position="230"/>
    </location>
</feature>
<keyword evidence="5" id="KW-0804">Transcription</keyword>
<dbReference type="OrthoDB" id="5595141at2759"/>
<evidence type="ECO:0000256" key="5">
    <source>
        <dbReference type="ARBA" id="ARBA00023163"/>
    </source>
</evidence>
<evidence type="ECO:0000256" key="4">
    <source>
        <dbReference type="ARBA" id="ARBA00023015"/>
    </source>
</evidence>
<dbReference type="GO" id="GO:0006325">
    <property type="term" value="P:chromatin organization"/>
    <property type="evidence" value="ECO:0007669"/>
    <property type="project" value="UniProtKB-KW"/>
</dbReference>
<dbReference type="PANTHER" id="PTHR13581:SF5">
    <property type="entry name" value="MRG_MORF4L-BINDING PROTEIN"/>
    <property type="match status" value="1"/>
</dbReference>
<dbReference type="GO" id="GO:0005634">
    <property type="term" value="C:nucleus"/>
    <property type="evidence" value="ECO:0007669"/>
    <property type="project" value="UniProtKB-SubCell"/>
</dbReference>
<evidence type="ECO:0000256" key="6">
    <source>
        <dbReference type="ARBA" id="ARBA00023242"/>
    </source>
</evidence>
<keyword evidence="3" id="KW-0156">Chromatin regulator</keyword>
<evidence type="ECO:0000256" key="3">
    <source>
        <dbReference type="ARBA" id="ARBA00022853"/>
    </source>
</evidence>
<dbReference type="GO" id="GO:0035267">
    <property type="term" value="C:NuA4 histone acetyltransferase complex"/>
    <property type="evidence" value="ECO:0007669"/>
    <property type="project" value="TreeGrafter"/>
</dbReference>
<dbReference type="EMBL" id="ML994105">
    <property type="protein sequence ID" value="KAF2198964.1"/>
    <property type="molecule type" value="Genomic_DNA"/>
</dbReference>
<feature type="compositionally biased region" description="Polar residues" evidence="8">
    <location>
        <begin position="11"/>
        <end position="44"/>
    </location>
</feature>
<feature type="compositionally biased region" description="Acidic residues" evidence="8">
    <location>
        <begin position="246"/>
        <end position="267"/>
    </location>
</feature>
<proteinExistence type="inferred from homology"/>
<comment type="function">
    <text evidence="7">Component of the NuA4 histone acetyltransferase complex which is involved in transcriptional activation of selected genes principally by acetylation of nucleosomal histone H4 and H2A. The NuA4 complex is also involved in DNA repair.</text>
</comment>
<dbReference type="Pfam" id="PF07904">
    <property type="entry name" value="Eaf7"/>
    <property type="match status" value="1"/>
</dbReference>
<accession>A0A9P4JKS6</accession>
<sequence>MPPRKKARASAASTPLTETQPKTPQDSGSIIPSQDQPSPQNENIPNEAWTDEQETQLFKSMIRWKPTGLHKHFRMISIHDNMRSHGFITSTTPHTRIPGIWNKLDQLYDLNALDERENAHLFGNQPDPLDPEEASDLPEFQLPEDEFGELMWNRRFHDPGSEGSSSPPLVPIDEVKALYMPEVGLLHELPEAAKRLKEEATVASTPIPKNTKGAYRGGRAAVKGGRATKAPQSSKNNKRESTASESGEEEGDEEEEEENSEQSEEETAPSTRKTARGAAAKPKPVPRRGRKR</sequence>
<protein>
    <submittedName>
        <fullName evidence="9">CT20-domain-containing protein</fullName>
    </submittedName>
</protein>
<keyword evidence="10" id="KW-1185">Reference proteome</keyword>
<dbReference type="AlphaFoldDB" id="A0A9P4JKS6"/>
<evidence type="ECO:0000313" key="9">
    <source>
        <dbReference type="EMBL" id="KAF2198964.1"/>
    </source>
</evidence>
<comment type="subcellular location">
    <subcellularLocation>
        <location evidence="1">Nucleus</location>
    </subcellularLocation>
</comment>
<dbReference type="PANTHER" id="PTHR13581">
    <property type="entry name" value="MRG-BINDING PROTEIN"/>
    <property type="match status" value="1"/>
</dbReference>
<gene>
    <name evidence="9" type="ORF">GQ43DRAFT_377370</name>
</gene>
<keyword evidence="4" id="KW-0805">Transcription regulation</keyword>
<comment type="similarity">
    <text evidence="2">Belongs to the EAF7 family.</text>
</comment>
<dbReference type="GO" id="GO:0006357">
    <property type="term" value="P:regulation of transcription by RNA polymerase II"/>
    <property type="evidence" value="ECO:0007669"/>
    <property type="project" value="TreeGrafter"/>
</dbReference>
<organism evidence="9 10">
    <name type="scientific">Delitschia confertaspora ATCC 74209</name>
    <dbReference type="NCBI Taxonomy" id="1513339"/>
    <lineage>
        <taxon>Eukaryota</taxon>
        <taxon>Fungi</taxon>
        <taxon>Dikarya</taxon>
        <taxon>Ascomycota</taxon>
        <taxon>Pezizomycotina</taxon>
        <taxon>Dothideomycetes</taxon>
        <taxon>Pleosporomycetidae</taxon>
        <taxon>Pleosporales</taxon>
        <taxon>Delitschiaceae</taxon>
        <taxon>Delitschia</taxon>
    </lineage>
</organism>
<evidence type="ECO:0000313" key="10">
    <source>
        <dbReference type="Proteomes" id="UP000799536"/>
    </source>
</evidence>
<evidence type="ECO:0000256" key="7">
    <source>
        <dbReference type="ARBA" id="ARBA00025178"/>
    </source>
</evidence>
<keyword evidence="6" id="KW-0539">Nucleus</keyword>
<evidence type="ECO:0000256" key="1">
    <source>
        <dbReference type="ARBA" id="ARBA00004123"/>
    </source>
</evidence>
<dbReference type="InterPro" id="IPR012423">
    <property type="entry name" value="Eaf7/MRGBP"/>
</dbReference>
<dbReference type="Proteomes" id="UP000799536">
    <property type="component" value="Unassembled WGS sequence"/>
</dbReference>
<reference evidence="9" key="1">
    <citation type="journal article" date="2020" name="Stud. Mycol.">
        <title>101 Dothideomycetes genomes: a test case for predicting lifestyles and emergence of pathogens.</title>
        <authorList>
            <person name="Haridas S."/>
            <person name="Albert R."/>
            <person name="Binder M."/>
            <person name="Bloem J."/>
            <person name="Labutti K."/>
            <person name="Salamov A."/>
            <person name="Andreopoulos B."/>
            <person name="Baker S."/>
            <person name="Barry K."/>
            <person name="Bills G."/>
            <person name="Bluhm B."/>
            <person name="Cannon C."/>
            <person name="Castanera R."/>
            <person name="Culley D."/>
            <person name="Daum C."/>
            <person name="Ezra D."/>
            <person name="Gonzalez J."/>
            <person name="Henrissat B."/>
            <person name="Kuo A."/>
            <person name="Liang C."/>
            <person name="Lipzen A."/>
            <person name="Lutzoni F."/>
            <person name="Magnuson J."/>
            <person name="Mondo S."/>
            <person name="Nolan M."/>
            <person name="Ohm R."/>
            <person name="Pangilinan J."/>
            <person name="Park H.-J."/>
            <person name="Ramirez L."/>
            <person name="Alfaro M."/>
            <person name="Sun H."/>
            <person name="Tritt A."/>
            <person name="Yoshinaga Y."/>
            <person name="Zwiers L.-H."/>
            <person name="Turgeon B."/>
            <person name="Goodwin S."/>
            <person name="Spatafora J."/>
            <person name="Crous P."/>
            <person name="Grigoriev I."/>
        </authorList>
    </citation>
    <scope>NUCLEOTIDE SEQUENCE</scope>
    <source>
        <strain evidence="9">ATCC 74209</strain>
    </source>
</reference>
<evidence type="ECO:0000256" key="8">
    <source>
        <dbReference type="SAM" id="MobiDB-lite"/>
    </source>
</evidence>
<comment type="caution">
    <text evidence="9">The sequence shown here is derived from an EMBL/GenBank/DDBJ whole genome shotgun (WGS) entry which is preliminary data.</text>
</comment>
<feature type="region of interest" description="Disordered" evidence="8">
    <location>
        <begin position="1"/>
        <end position="45"/>
    </location>
</feature>